<feature type="compositionally biased region" description="Low complexity" evidence="2">
    <location>
        <begin position="115"/>
        <end position="126"/>
    </location>
</feature>
<sequence length="453" mass="48245">MERPRSFRSLARRTTGSGKPPTPTTATTSTAPTAVPAPIVLTAAPPSVTPATAPASAKPTTVPAFARPTTAPASAKPTTVPASARPTTAPASAKPTTVPASARPTTAPPFELCDTSSAEKTTTAAKGSRLPSSTRTEKAAKGKGHAGDDHKRSSDRDDVTDVDREPKRSRARSASPPRRVSSSVFQNKASASSLFSTLVFHDEPVAPINTKSSGDMMRQGLKFLALVNKVGHELEDEVEDLKRTLEDETHRSESAHPAAEAEARKSAKAFLIKAERSAMALAAAEEREQCSAAILTKRDSELTMVVEKLRKADGHIQSLERKFTRARDKFDELQGDMRGNMVYQVQRVANLDFARLLLGLLDGQEPPKLEDELTFHTADVAEHAADEERFERLMKSLHGLFHVLDPSGSLLGGTDSCKAIVIGVDGMFSLIGGVGAEVTKSRIDDVAEGAGTV</sequence>
<proteinExistence type="predicted"/>
<keyword evidence="1" id="KW-0175">Coiled coil</keyword>
<feature type="coiled-coil region" evidence="1">
    <location>
        <begin position="309"/>
        <end position="336"/>
    </location>
</feature>
<name>A0A087FWQ5_ARAAL</name>
<evidence type="ECO:0000256" key="2">
    <source>
        <dbReference type="SAM" id="MobiDB-lite"/>
    </source>
</evidence>
<protein>
    <submittedName>
        <fullName evidence="3">Uncharacterized protein</fullName>
    </submittedName>
</protein>
<gene>
    <name evidence="3" type="ORF">AALP_AAs70859U000300</name>
</gene>
<organism evidence="3 4">
    <name type="scientific">Arabis alpina</name>
    <name type="common">Alpine rock-cress</name>
    <dbReference type="NCBI Taxonomy" id="50452"/>
    <lineage>
        <taxon>Eukaryota</taxon>
        <taxon>Viridiplantae</taxon>
        <taxon>Streptophyta</taxon>
        <taxon>Embryophyta</taxon>
        <taxon>Tracheophyta</taxon>
        <taxon>Spermatophyta</taxon>
        <taxon>Magnoliopsida</taxon>
        <taxon>eudicotyledons</taxon>
        <taxon>Gunneridae</taxon>
        <taxon>Pentapetalae</taxon>
        <taxon>rosids</taxon>
        <taxon>malvids</taxon>
        <taxon>Brassicales</taxon>
        <taxon>Brassicaceae</taxon>
        <taxon>Arabideae</taxon>
        <taxon>Arabis</taxon>
    </lineage>
</organism>
<feature type="compositionally biased region" description="Low complexity" evidence="2">
    <location>
        <begin position="24"/>
        <end position="102"/>
    </location>
</feature>
<dbReference type="AlphaFoldDB" id="A0A087FWQ5"/>
<dbReference type="EMBL" id="KL992987">
    <property type="protein sequence ID" value="KFK22057.1"/>
    <property type="molecule type" value="Genomic_DNA"/>
</dbReference>
<dbReference type="eggNOG" id="ENOG502RF2C">
    <property type="taxonomic scope" value="Eukaryota"/>
</dbReference>
<accession>A0A087FWQ5</accession>
<reference evidence="4" key="1">
    <citation type="journal article" date="2015" name="Nat. Plants">
        <title>Genome expansion of Arabis alpina linked with retrotransposition and reduced symmetric DNA methylation.</title>
        <authorList>
            <person name="Willing E.M."/>
            <person name="Rawat V."/>
            <person name="Mandakova T."/>
            <person name="Maumus F."/>
            <person name="James G.V."/>
            <person name="Nordstroem K.J."/>
            <person name="Becker C."/>
            <person name="Warthmann N."/>
            <person name="Chica C."/>
            <person name="Szarzynska B."/>
            <person name="Zytnicki M."/>
            <person name="Albani M.C."/>
            <person name="Kiefer C."/>
            <person name="Bergonzi S."/>
            <person name="Castaings L."/>
            <person name="Mateos J.L."/>
            <person name="Berns M.C."/>
            <person name="Bujdoso N."/>
            <person name="Piofczyk T."/>
            <person name="de Lorenzo L."/>
            <person name="Barrero-Sicilia C."/>
            <person name="Mateos I."/>
            <person name="Piednoel M."/>
            <person name="Hagmann J."/>
            <person name="Chen-Min-Tao R."/>
            <person name="Iglesias-Fernandez R."/>
            <person name="Schuster S.C."/>
            <person name="Alonso-Blanco C."/>
            <person name="Roudier F."/>
            <person name="Carbonero P."/>
            <person name="Paz-Ares J."/>
            <person name="Davis S.J."/>
            <person name="Pecinka A."/>
            <person name="Quesneville H."/>
            <person name="Colot V."/>
            <person name="Lysak M.A."/>
            <person name="Weigel D."/>
            <person name="Coupland G."/>
            <person name="Schneeberger K."/>
        </authorList>
    </citation>
    <scope>NUCLEOTIDE SEQUENCE [LARGE SCALE GENOMIC DNA]</scope>
    <source>
        <strain evidence="4">cv. Pajares</strain>
    </source>
</reference>
<dbReference type="Gramene" id="KFK22057">
    <property type="protein sequence ID" value="KFK22057"/>
    <property type="gene ID" value="AALP_AAs70859U000300"/>
</dbReference>
<feature type="compositionally biased region" description="Basic and acidic residues" evidence="2">
    <location>
        <begin position="135"/>
        <end position="168"/>
    </location>
</feature>
<feature type="compositionally biased region" description="Low complexity" evidence="2">
    <location>
        <begin position="172"/>
        <end position="184"/>
    </location>
</feature>
<keyword evidence="4" id="KW-1185">Reference proteome</keyword>
<evidence type="ECO:0000313" key="3">
    <source>
        <dbReference type="EMBL" id="KFK22057.1"/>
    </source>
</evidence>
<feature type="region of interest" description="Disordered" evidence="2">
    <location>
        <begin position="1"/>
        <end position="185"/>
    </location>
</feature>
<evidence type="ECO:0000256" key="1">
    <source>
        <dbReference type="SAM" id="Coils"/>
    </source>
</evidence>
<evidence type="ECO:0000313" key="4">
    <source>
        <dbReference type="Proteomes" id="UP000029120"/>
    </source>
</evidence>
<dbReference type="Proteomes" id="UP000029120">
    <property type="component" value="Unassembled WGS sequence"/>
</dbReference>